<dbReference type="CDD" id="cd09299">
    <property type="entry name" value="TDT"/>
    <property type="match status" value="1"/>
</dbReference>
<dbReference type="InterPro" id="IPR004695">
    <property type="entry name" value="SLAC1/Mae1/Ssu1/TehA"/>
</dbReference>
<reference evidence="8 9" key="1">
    <citation type="submission" date="2020-01" db="EMBL/GenBank/DDBJ databases">
        <title>Aspergillus terreus IFO 6365 whole genome shotgun sequence.</title>
        <authorList>
            <person name="Kanamasa S."/>
            <person name="Takahashi H."/>
        </authorList>
    </citation>
    <scope>NUCLEOTIDE SEQUENCE [LARGE SCALE GENOMIC DNA]</scope>
    <source>
        <strain evidence="8 9">IFO 6365</strain>
    </source>
</reference>
<dbReference type="AlphaFoldDB" id="A0A5M3Z7R7"/>
<keyword evidence="9" id="KW-1185">Reference proteome</keyword>
<dbReference type="GO" id="GO:0000319">
    <property type="term" value="F:sulfite transmembrane transporter activity"/>
    <property type="evidence" value="ECO:0007669"/>
    <property type="project" value="TreeGrafter"/>
</dbReference>
<evidence type="ECO:0000256" key="6">
    <source>
        <dbReference type="ARBA" id="ARBA00022989"/>
    </source>
</evidence>
<evidence type="ECO:0000313" key="8">
    <source>
        <dbReference type="EMBL" id="GFF21397.1"/>
    </source>
</evidence>
<organism evidence="8 9">
    <name type="scientific">Aspergillus terreus</name>
    <dbReference type="NCBI Taxonomy" id="33178"/>
    <lineage>
        <taxon>Eukaryota</taxon>
        <taxon>Fungi</taxon>
        <taxon>Dikarya</taxon>
        <taxon>Ascomycota</taxon>
        <taxon>Pezizomycotina</taxon>
        <taxon>Eurotiomycetes</taxon>
        <taxon>Eurotiomycetidae</taxon>
        <taxon>Eurotiales</taxon>
        <taxon>Aspergillaceae</taxon>
        <taxon>Aspergillus</taxon>
        <taxon>Aspergillus subgen. Circumdati</taxon>
    </lineage>
</organism>
<comment type="subcellular location">
    <subcellularLocation>
        <location evidence="1">Cell membrane</location>
        <topology evidence="1">Multi-pass membrane protein</topology>
    </subcellularLocation>
</comment>
<evidence type="ECO:0000256" key="1">
    <source>
        <dbReference type="ARBA" id="ARBA00004651"/>
    </source>
</evidence>
<name>A0A5M3Z7R7_ASPTE</name>
<evidence type="ECO:0000256" key="7">
    <source>
        <dbReference type="ARBA" id="ARBA00023136"/>
    </source>
</evidence>
<dbReference type="GO" id="GO:0005886">
    <property type="term" value="C:plasma membrane"/>
    <property type="evidence" value="ECO:0007669"/>
    <property type="project" value="UniProtKB-SubCell"/>
</dbReference>
<keyword evidence="7" id="KW-0472">Membrane</keyword>
<gene>
    <name evidence="8" type="ORF">ATEIFO6365_0014032900</name>
</gene>
<evidence type="ECO:0000313" key="9">
    <source>
        <dbReference type="Proteomes" id="UP000452235"/>
    </source>
</evidence>
<proteinExistence type="inferred from homology"/>
<dbReference type="InterPro" id="IPR038665">
    <property type="entry name" value="Voltage-dep_anion_channel_sf"/>
</dbReference>
<evidence type="ECO:0000256" key="2">
    <source>
        <dbReference type="ARBA" id="ARBA00008566"/>
    </source>
</evidence>
<evidence type="ECO:0000256" key="5">
    <source>
        <dbReference type="ARBA" id="ARBA00022692"/>
    </source>
</evidence>
<evidence type="ECO:0000256" key="4">
    <source>
        <dbReference type="ARBA" id="ARBA00022475"/>
    </source>
</evidence>
<dbReference type="Gene3D" id="1.50.10.150">
    <property type="entry name" value="Voltage-dependent anion channel"/>
    <property type="match status" value="1"/>
</dbReference>
<dbReference type="PANTHER" id="PTHR31686">
    <property type="match status" value="1"/>
</dbReference>
<keyword evidence="3" id="KW-0813">Transport</keyword>
<dbReference type="PANTHER" id="PTHR31686:SF3">
    <property type="entry name" value="ACID TRANSPORT PROTEIN, PUTATIVE (AFU_ORTHOLOGUE AFUA_4G09410)-RELATED"/>
    <property type="match status" value="1"/>
</dbReference>
<dbReference type="Proteomes" id="UP000452235">
    <property type="component" value="Unassembled WGS sequence"/>
</dbReference>
<comment type="caution">
    <text evidence="8">The sequence shown here is derived from an EMBL/GenBank/DDBJ whole genome shotgun (WGS) entry which is preliminary data.</text>
</comment>
<keyword evidence="6" id="KW-1133">Transmembrane helix</keyword>
<dbReference type="OrthoDB" id="1099at2759"/>
<keyword evidence="4" id="KW-1003">Cell membrane</keyword>
<protein>
    <submittedName>
        <fullName evidence="8">Malic acid transport protein</fullName>
    </submittedName>
</protein>
<dbReference type="VEuPathDB" id="FungiDB:ATEG_07353"/>
<accession>A0A5M3Z7R7</accession>
<dbReference type="Pfam" id="PF03595">
    <property type="entry name" value="SLAC1"/>
    <property type="match status" value="1"/>
</dbReference>
<keyword evidence="5" id="KW-0812">Transmembrane</keyword>
<evidence type="ECO:0000256" key="3">
    <source>
        <dbReference type="ARBA" id="ARBA00022448"/>
    </source>
</evidence>
<dbReference type="EMBL" id="BLJY01000014">
    <property type="protein sequence ID" value="GFF21397.1"/>
    <property type="molecule type" value="Genomic_DNA"/>
</dbReference>
<sequence length="293" mass="32104">MTVLVLVRQWGAAWGIVAYVLWWINTAMAVVVLMGIPYVFVRIQPPGVKAVLPGVLLPLITTLTSAAGGGVICRYGALSSRLQVPVIMVSFLEVGLGLALAVTLADTFMTRLFDKSFPSVDEIYQDMILCGPFGQGSFALQILGQAVSRDALAEYNRGTFLTADAAKPIAFASELAGLLVWEYGTFWWCFAIISISHTFISRTRHRQQTSFTLAAWSLVFPWGVYTNAAVELGKLMDSPAFKVWSTALLLMLLMIWVVNHIFTIKGLVTGDLLGVRQELDTNAQDDTYGDGRL</sequence>
<dbReference type="InterPro" id="IPR051629">
    <property type="entry name" value="Sulfite_efflux_TDT"/>
</dbReference>
<comment type="similarity">
    <text evidence="2">Belongs to the tellurite-resistance/dicarboxylate transporter (TDT) family.</text>
</comment>